<evidence type="ECO:0000313" key="1">
    <source>
        <dbReference type="EMBL" id="OQS02876.1"/>
    </source>
</evidence>
<proteinExistence type="predicted"/>
<organism evidence="1 2">
    <name type="scientific">Thraustotheca clavata</name>
    <dbReference type="NCBI Taxonomy" id="74557"/>
    <lineage>
        <taxon>Eukaryota</taxon>
        <taxon>Sar</taxon>
        <taxon>Stramenopiles</taxon>
        <taxon>Oomycota</taxon>
        <taxon>Saprolegniomycetes</taxon>
        <taxon>Saprolegniales</taxon>
        <taxon>Achlyaceae</taxon>
        <taxon>Thraustotheca</taxon>
    </lineage>
</organism>
<dbReference type="Proteomes" id="UP000243217">
    <property type="component" value="Unassembled WGS sequence"/>
</dbReference>
<name>A0A1V9ZXY7_9STRA</name>
<keyword evidence="2" id="KW-1185">Reference proteome</keyword>
<reference evidence="1 2" key="1">
    <citation type="journal article" date="2014" name="Genome Biol. Evol.">
        <title>The secreted proteins of Achlya hypogyna and Thraustotheca clavata identify the ancestral oomycete secretome and reveal gene acquisitions by horizontal gene transfer.</title>
        <authorList>
            <person name="Misner I."/>
            <person name="Blouin N."/>
            <person name="Leonard G."/>
            <person name="Richards T.A."/>
            <person name="Lane C.E."/>
        </authorList>
    </citation>
    <scope>NUCLEOTIDE SEQUENCE [LARGE SCALE GENOMIC DNA]</scope>
    <source>
        <strain evidence="1 2">ATCC 34112</strain>
    </source>
</reference>
<gene>
    <name evidence="1" type="ORF">THRCLA_21302</name>
</gene>
<dbReference type="EMBL" id="JNBS01001062">
    <property type="protein sequence ID" value="OQS02876.1"/>
    <property type="molecule type" value="Genomic_DNA"/>
</dbReference>
<evidence type="ECO:0000313" key="2">
    <source>
        <dbReference type="Proteomes" id="UP000243217"/>
    </source>
</evidence>
<accession>A0A1V9ZXY7</accession>
<sequence>MKQLQIDKLESTSDSIEEVNPFPPNFFDTHKAVKVTFGDWYGGALTSEGKVFTWGKDLQHLVLKEVKIASIVQASHKRV</sequence>
<evidence type="ECO:0008006" key="3">
    <source>
        <dbReference type="Google" id="ProtNLM"/>
    </source>
</evidence>
<dbReference type="InterPro" id="IPR009091">
    <property type="entry name" value="RCC1/BLIP-II"/>
</dbReference>
<dbReference type="SUPFAM" id="SSF50985">
    <property type="entry name" value="RCC1/BLIP-II"/>
    <property type="match status" value="1"/>
</dbReference>
<comment type="caution">
    <text evidence="1">The sequence shown here is derived from an EMBL/GenBank/DDBJ whole genome shotgun (WGS) entry which is preliminary data.</text>
</comment>
<protein>
    <recommendedName>
        <fullName evidence="3">Regulator of chromosome condensation (RCC1)</fullName>
    </recommendedName>
</protein>
<dbReference type="OrthoDB" id="61110at2759"/>
<dbReference type="AlphaFoldDB" id="A0A1V9ZXY7"/>